<evidence type="ECO:0000256" key="1">
    <source>
        <dbReference type="SAM" id="SignalP"/>
    </source>
</evidence>
<dbReference type="EMBL" id="JAKZGO010000013">
    <property type="protein sequence ID" value="MCH7414815.1"/>
    <property type="molecule type" value="Genomic_DNA"/>
</dbReference>
<proteinExistence type="predicted"/>
<evidence type="ECO:0000313" key="3">
    <source>
        <dbReference type="Proteomes" id="UP001165430"/>
    </source>
</evidence>
<sequence>MKININKHMKKTIILLALFSIPFFSYSQDQWDASIPETLFLGRSVDDYLNTVTGSMYIFDDFQEGKIKFTKGDLSGPVLLNVNAYKKELNIKKTIDGSPLALDLDFIQEVIINGTDGDKFFRKLSADNFEKGKSETFLYEVLFDNDGLTLIKEEVILLSKAEKGAYASGPQEDSFISSVVYYLSNKNNPFSSTNLAKASIQKILGKEVASLIDSHFKSNGLSWKSETDIVNALSAIEVK</sequence>
<reference evidence="2" key="1">
    <citation type="submission" date="2022-03" db="EMBL/GenBank/DDBJ databases">
        <title>De novo assembled genomes of Belliella spp. (Cyclobacteriaceae) strains.</title>
        <authorList>
            <person name="Szabo A."/>
            <person name="Korponai K."/>
            <person name="Felfoldi T."/>
        </authorList>
    </citation>
    <scope>NUCLEOTIDE SEQUENCE</scope>
    <source>
        <strain evidence="2">DSM 111903</strain>
    </source>
</reference>
<gene>
    <name evidence="2" type="ORF">MM213_15040</name>
</gene>
<evidence type="ECO:0008006" key="4">
    <source>
        <dbReference type="Google" id="ProtNLM"/>
    </source>
</evidence>
<comment type="caution">
    <text evidence="2">The sequence shown here is derived from an EMBL/GenBank/DDBJ whole genome shotgun (WGS) entry which is preliminary data.</text>
</comment>
<name>A0ABS9VEE2_9BACT</name>
<feature type="signal peptide" evidence="1">
    <location>
        <begin position="1"/>
        <end position="27"/>
    </location>
</feature>
<accession>A0ABS9VEE2</accession>
<evidence type="ECO:0000313" key="2">
    <source>
        <dbReference type="EMBL" id="MCH7414815.1"/>
    </source>
</evidence>
<keyword evidence="3" id="KW-1185">Reference proteome</keyword>
<feature type="chain" id="PRO_5045130239" description="DUF4369 domain-containing protein" evidence="1">
    <location>
        <begin position="28"/>
        <end position="239"/>
    </location>
</feature>
<keyword evidence="1" id="KW-0732">Signal</keyword>
<organism evidence="2 3">
    <name type="scientific">Belliella alkalica</name>
    <dbReference type="NCBI Taxonomy" id="1730871"/>
    <lineage>
        <taxon>Bacteria</taxon>
        <taxon>Pseudomonadati</taxon>
        <taxon>Bacteroidota</taxon>
        <taxon>Cytophagia</taxon>
        <taxon>Cytophagales</taxon>
        <taxon>Cyclobacteriaceae</taxon>
        <taxon>Belliella</taxon>
    </lineage>
</organism>
<protein>
    <recommendedName>
        <fullName evidence="4">DUF4369 domain-containing protein</fullName>
    </recommendedName>
</protein>
<dbReference type="Proteomes" id="UP001165430">
    <property type="component" value="Unassembled WGS sequence"/>
</dbReference>
<dbReference type="RefSeq" id="WP_241413585.1">
    <property type="nucleotide sequence ID" value="NZ_JAKZGO010000013.1"/>
</dbReference>